<keyword evidence="1 3" id="KW-0808">Transferase</keyword>
<sequence length="339" mass="36137">MRVLLWHVHGSWTTSFVQGPHTYLLPVLPDRGPDGRGRARTWDWPAAAVELAPDEIAAAAPDVVVIQRAHEADLLERWTGLRAGVDVPVVHLEHDAPTGHAARSRQRAADGHDLVVHVTAYNALMWDNGSAPTTVVEHGVVDPGPLATGRRRSLGVVVNEPVRRERVAGTDVVLDLARELPVEVYGMGMPALGRLADERGVPSLGTASGSLHEDLPQHRMHAELGAHRAYLHPYRWTSLGLALVEAMTVGMPVLAVASTAAADAVPAAGGVVSADPRVLAAAGRVWLDDPAAAREAGAAAREHALARFGLARFLRDWDEVLDAVVVGDLPRGARREVAA</sequence>
<comment type="caution">
    <text evidence="3">The sequence shown here is derived from an EMBL/GenBank/DDBJ whole genome shotgun (WGS) entry which is preliminary data.</text>
</comment>
<dbReference type="GO" id="GO:0016757">
    <property type="term" value="F:glycosyltransferase activity"/>
    <property type="evidence" value="ECO:0007669"/>
    <property type="project" value="UniProtKB-KW"/>
</dbReference>
<dbReference type="PANTHER" id="PTHR12526:SF627">
    <property type="entry name" value="D-RHAMNOSYLTRANSFERASE WBPZ"/>
    <property type="match status" value="1"/>
</dbReference>
<dbReference type="PANTHER" id="PTHR12526">
    <property type="entry name" value="GLYCOSYLTRANSFERASE"/>
    <property type="match status" value="1"/>
</dbReference>
<dbReference type="Proteomes" id="UP001387100">
    <property type="component" value="Unassembled WGS sequence"/>
</dbReference>
<dbReference type="Pfam" id="PF00534">
    <property type="entry name" value="Glycos_transf_1"/>
    <property type="match status" value="1"/>
</dbReference>
<keyword evidence="3" id="KW-0328">Glycosyltransferase</keyword>
<dbReference type="SUPFAM" id="SSF53756">
    <property type="entry name" value="UDP-Glycosyltransferase/glycogen phosphorylase"/>
    <property type="match status" value="1"/>
</dbReference>
<name>A0ABU8RHS1_9ACTN</name>
<feature type="domain" description="Glycosyl transferase family 1" evidence="2">
    <location>
        <begin position="215"/>
        <end position="302"/>
    </location>
</feature>
<evidence type="ECO:0000313" key="3">
    <source>
        <dbReference type="EMBL" id="MEJ5944604.1"/>
    </source>
</evidence>
<evidence type="ECO:0000313" key="4">
    <source>
        <dbReference type="Proteomes" id="UP001387100"/>
    </source>
</evidence>
<dbReference type="EC" id="2.4.-.-" evidence="3"/>
<accession>A0ABU8RHS1</accession>
<dbReference type="InterPro" id="IPR001296">
    <property type="entry name" value="Glyco_trans_1"/>
</dbReference>
<reference evidence="3 4" key="1">
    <citation type="journal article" date="2017" name="Int. J. Syst. Evol. Microbiol.">
        <title>Pseudokineococcus basanitobsidens sp. nov., isolated from volcanic rock.</title>
        <authorList>
            <person name="Lee D.W."/>
            <person name="Park M.Y."/>
            <person name="Kim J.J."/>
            <person name="Kim B.S."/>
        </authorList>
    </citation>
    <scope>NUCLEOTIDE SEQUENCE [LARGE SCALE GENOMIC DNA]</scope>
    <source>
        <strain evidence="3 4">DSM 103726</strain>
    </source>
</reference>
<gene>
    <name evidence="3" type="ORF">WDZ17_04770</name>
</gene>
<keyword evidence="4" id="KW-1185">Reference proteome</keyword>
<evidence type="ECO:0000259" key="2">
    <source>
        <dbReference type="Pfam" id="PF00534"/>
    </source>
</evidence>
<dbReference type="EMBL" id="JBBIAA010000003">
    <property type="protein sequence ID" value="MEJ5944604.1"/>
    <property type="molecule type" value="Genomic_DNA"/>
</dbReference>
<dbReference type="Gene3D" id="3.40.50.2000">
    <property type="entry name" value="Glycogen Phosphorylase B"/>
    <property type="match status" value="1"/>
</dbReference>
<protein>
    <submittedName>
        <fullName evidence="3">Glycosyltransferase</fullName>
        <ecNumber evidence="3">2.4.-.-</ecNumber>
    </submittedName>
</protein>
<dbReference type="RefSeq" id="WP_339573989.1">
    <property type="nucleotide sequence ID" value="NZ_JBBIAA010000003.1"/>
</dbReference>
<organism evidence="3 4">
    <name type="scientific">Pseudokineococcus basanitobsidens</name>
    <dbReference type="NCBI Taxonomy" id="1926649"/>
    <lineage>
        <taxon>Bacteria</taxon>
        <taxon>Bacillati</taxon>
        <taxon>Actinomycetota</taxon>
        <taxon>Actinomycetes</taxon>
        <taxon>Kineosporiales</taxon>
        <taxon>Kineosporiaceae</taxon>
        <taxon>Pseudokineococcus</taxon>
    </lineage>
</organism>
<evidence type="ECO:0000256" key="1">
    <source>
        <dbReference type="ARBA" id="ARBA00022679"/>
    </source>
</evidence>
<proteinExistence type="predicted"/>